<accession>A0A8S3YVH7</accession>
<gene>
    <name evidence="2" type="ORF">CUNI_LOCUS6532</name>
</gene>
<organism evidence="2 3">
    <name type="scientific">Candidula unifasciata</name>
    <dbReference type="NCBI Taxonomy" id="100452"/>
    <lineage>
        <taxon>Eukaryota</taxon>
        <taxon>Metazoa</taxon>
        <taxon>Spiralia</taxon>
        <taxon>Lophotrochozoa</taxon>
        <taxon>Mollusca</taxon>
        <taxon>Gastropoda</taxon>
        <taxon>Heterobranchia</taxon>
        <taxon>Euthyneura</taxon>
        <taxon>Panpulmonata</taxon>
        <taxon>Eupulmonata</taxon>
        <taxon>Stylommatophora</taxon>
        <taxon>Helicina</taxon>
        <taxon>Helicoidea</taxon>
        <taxon>Geomitridae</taxon>
        <taxon>Candidula</taxon>
    </lineage>
</organism>
<name>A0A8S3YVH7_9EUPU</name>
<evidence type="ECO:0008006" key="4">
    <source>
        <dbReference type="Google" id="ProtNLM"/>
    </source>
</evidence>
<feature type="chain" id="PRO_5035933872" description="Cystine knot toxin" evidence="1">
    <location>
        <begin position="21"/>
        <end position="100"/>
    </location>
</feature>
<evidence type="ECO:0000313" key="2">
    <source>
        <dbReference type="EMBL" id="CAG5120974.1"/>
    </source>
</evidence>
<reference evidence="2" key="1">
    <citation type="submission" date="2021-04" db="EMBL/GenBank/DDBJ databases">
        <authorList>
            <consortium name="Molecular Ecology Group"/>
        </authorList>
    </citation>
    <scope>NUCLEOTIDE SEQUENCE</scope>
</reference>
<comment type="caution">
    <text evidence="2">The sequence shown here is derived from an EMBL/GenBank/DDBJ whole genome shotgun (WGS) entry which is preliminary data.</text>
</comment>
<keyword evidence="1" id="KW-0732">Signal</keyword>
<feature type="signal peptide" evidence="1">
    <location>
        <begin position="1"/>
        <end position="20"/>
    </location>
</feature>
<dbReference type="Proteomes" id="UP000678393">
    <property type="component" value="Unassembled WGS sequence"/>
</dbReference>
<dbReference type="OrthoDB" id="1725934at2759"/>
<evidence type="ECO:0000256" key="1">
    <source>
        <dbReference type="SAM" id="SignalP"/>
    </source>
</evidence>
<dbReference type="Gene3D" id="2.10.80.20">
    <property type="match status" value="1"/>
</dbReference>
<dbReference type="InterPro" id="IPR053741">
    <property type="entry name" value="Ser_Fungal_Prot_Inhib_sf"/>
</dbReference>
<proteinExistence type="predicted"/>
<keyword evidence="3" id="KW-1185">Reference proteome</keyword>
<dbReference type="EMBL" id="CAJHNH020001001">
    <property type="protein sequence ID" value="CAG5120974.1"/>
    <property type="molecule type" value="Genomic_DNA"/>
</dbReference>
<dbReference type="AlphaFoldDB" id="A0A8S3YVH7"/>
<evidence type="ECO:0000313" key="3">
    <source>
        <dbReference type="Proteomes" id="UP000678393"/>
    </source>
</evidence>
<sequence>MNRQLLSLLALFAVANMAFGIVCLPNMCDNVRCMEYTEENCEYTVVPNGGFCGCCSACVHLLKVGESCPTLRLSGGPPPTVKCEDGLVCNDQTAKCETAA</sequence>
<protein>
    <recommendedName>
        <fullName evidence="4">Cystine knot toxin</fullName>
    </recommendedName>
</protein>